<dbReference type="PRINTS" id="PR00081">
    <property type="entry name" value="GDHRDH"/>
</dbReference>
<proteinExistence type="inferred from homology"/>
<dbReference type="Gene3D" id="3.40.50.720">
    <property type="entry name" value="NAD(P)-binding Rossmann-like Domain"/>
    <property type="match status" value="1"/>
</dbReference>
<comment type="similarity">
    <text evidence="1">Belongs to the short-chain dehydrogenases/reductases (SDR) family.</text>
</comment>
<gene>
    <name evidence="3" type="ORF">GCM10010171_28190</name>
</gene>
<dbReference type="AlphaFoldDB" id="A0A918LCU7"/>
<comment type="caution">
    <text evidence="3">The sequence shown here is derived from an EMBL/GenBank/DDBJ whole genome shotgun (WGS) entry which is preliminary data.</text>
</comment>
<evidence type="ECO:0000256" key="1">
    <source>
        <dbReference type="ARBA" id="ARBA00006484"/>
    </source>
</evidence>
<dbReference type="Proteomes" id="UP000660680">
    <property type="component" value="Unassembled WGS sequence"/>
</dbReference>
<dbReference type="PANTHER" id="PTHR43669">
    <property type="entry name" value="5-KETO-D-GLUCONATE 5-REDUCTASE"/>
    <property type="match status" value="1"/>
</dbReference>
<evidence type="ECO:0000313" key="4">
    <source>
        <dbReference type="Proteomes" id="UP000660680"/>
    </source>
</evidence>
<name>A0A918LCU7_9PSEU</name>
<organism evidence="3 4">
    <name type="scientific">Actinokineospora fastidiosa</name>
    <dbReference type="NCBI Taxonomy" id="1816"/>
    <lineage>
        <taxon>Bacteria</taxon>
        <taxon>Bacillati</taxon>
        <taxon>Actinomycetota</taxon>
        <taxon>Actinomycetes</taxon>
        <taxon>Pseudonocardiales</taxon>
        <taxon>Pseudonocardiaceae</taxon>
        <taxon>Actinokineospora</taxon>
    </lineage>
</organism>
<dbReference type="CDD" id="cd05233">
    <property type="entry name" value="SDR_c"/>
    <property type="match status" value="1"/>
</dbReference>
<dbReference type="InterPro" id="IPR036291">
    <property type="entry name" value="NAD(P)-bd_dom_sf"/>
</dbReference>
<reference evidence="3" key="1">
    <citation type="journal article" date="2014" name="Int. J. Syst. Evol. Microbiol.">
        <title>Complete genome sequence of Corynebacterium casei LMG S-19264T (=DSM 44701T), isolated from a smear-ripened cheese.</title>
        <authorList>
            <consortium name="US DOE Joint Genome Institute (JGI-PGF)"/>
            <person name="Walter F."/>
            <person name="Albersmeier A."/>
            <person name="Kalinowski J."/>
            <person name="Ruckert C."/>
        </authorList>
    </citation>
    <scope>NUCLEOTIDE SEQUENCE</scope>
    <source>
        <strain evidence="3">JCM 3276</strain>
    </source>
</reference>
<dbReference type="PANTHER" id="PTHR43669:SF3">
    <property type="entry name" value="ALCOHOL DEHYDROGENASE, PUTATIVE (AFU_ORTHOLOGUE AFUA_3G03445)-RELATED"/>
    <property type="match status" value="1"/>
</dbReference>
<dbReference type="RefSeq" id="WP_189210856.1">
    <property type="nucleotide sequence ID" value="NZ_BMRB01000002.1"/>
</dbReference>
<evidence type="ECO:0000313" key="3">
    <source>
        <dbReference type="EMBL" id="GGS32577.1"/>
    </source>
</evidence>
<evidence type="ECO:0000256" key="2">
    <source>
        <dbReference type="ARBA" id="ARBA00023002"/>
    </source>
</evidence>
<sequence length="193" mass="19221">MTVVALVTGAGGGVGAAVAHRLDALGARVAALDGDSTSVELTGGALCRGMAVHADAADPVQVDNAVAAVVEHYGRLDLLVVTAEPGCPSVLADPASVTDDEWHIALAAQLDSAFYGVRAGLRAMRGRGGHIVAVHTACPHLPQRAAASGGVAAMVRLANRAGDGVRVDAVPTGCPPDPAAVADAVAVLMKESR</sequence>
<accession>A0A918LCU7</accession>
<keyword evidence="2" id="KW-0560">Oxidoreductase</keyword>
<protein>
    <submittedName>
        <fullName evidence="3">Uncharacterized protein</fullName>
    </submittedName>
</protein>
<reference evidence="3" key="2">
    <citation type="submission" date="2020-09" db="EMBL/GenBank/DDBJ databases">
        <authorList>
            <person name="Sun Q."/>
            <person name="Ohkuma M."/>
        </authorList>
    </citation>
    <scope>NUCLEOTIDE SEQUENCE</scope>
    <source>
        <strain evidence="3">JCM 3276</strain>
    </source>
</reference>
<dbReference type="GO" id="GO:0016491">
    <property type="term" value="F:oxidoreductase activity"/>
    <property type="evidence" value="ECO:0007669"/>
    <property type="project" value="UniProtKB-KW"/>
</dbReference>
<dbReference type="Pfam" id="PF00106">
    <property type="entry name" value="adh_short"/>
    <property type="match status" value="1"/>
</dbReference>
<dbReference type="SUPFAM" id="SSF51735">
    <property type="entry name" value="NAD(P)-binding Rossmann-fold domains"/>
    <property type="match status" value="1"/>
</dbReference>
<keyword evidence="4" id="KW-1185">Reference proteome</keyword>
<dbReference type="InterPro" id="IPR002347">
    <property type="entry name" value="SDR_fam"/>
</dbReference>
<dbReference type="EMBL" id="BMRB01000002">
    <property type="protein sequence ID" value="GGS32577.1"/>
    <property type="molecule type" value="Genomic_DNA"/>
</dbReference>